<dbReference type="PROSITE" id="PS51257">
    <property type="entry name" value="PROKAR_LIPOPROTEIN"/>
    <property type="match status" value="1"/>
</dbReference>
<dbReference type="Proteomes" id="UP000321419">
    <property type="component" value="Unassembled WGS sequence"/>
</dbReference>
<keyword evidence="3" id="KW-1185">Reference proteome</keyword>
<gene>
    <name evidence="2" type="ORF">PES01_31910</name>
</gene>
<dbReference type="EMBL" id="BJUM01000037">
    <property type="protein sequence ID" value="GEK56346.1"/>
    <property type="molecule type" value="Genomic_DNA"/>
</dbReference>
<comment type="caution">
    <text evidence="2">The sequence shown here is derived from an EMBL/GenBank/DDBJ whole genome shotgun (WGS) entry which is preliminary data.</text>
</comment>
<sequence>MVYKRFKAWVVFSLLISLLSACSNVNLPKQNNSSANSEWLLTNALYFKGSKINWQQRRVSGCSSCLITHDSILQPEGVTRFNTLFKNNQWLAVQEQSSLNVVRLKLPSHTHYLYVEQLESGDLKLFNQQLTFKAALGKATTVTFNKQAFSLLITDFEPLSSNESPLPKRAKLSYTAFKLI</sequence>
<reference evidence="2 3" key="1">
    <citation type="submission" date="2019-07" db="EMBL/GenBank/DDBJ databases">
        <title>Whole genome shotgun sequence of Pseudoalteromonas espejiana NBRC 102222.</title>
        <authorList>
            <person name="Hosoyama A."/>
            <person name="Uohara A."/>
            <person name="Ohji S."/>
            <person name="Ichikawa N."/>
        </authorList>
    </citation>
    <scope>NUCLEOTIDE SEQUENCE [LARGE SCALE GENOMIC DNA]</scope>
    <source>
        <strain evidence="2 3">NBRC 102222</strain>
    </source>
</reference>
<feature type="signal peptide" evidence="1">
    <location>
        <begin position="1"/>
        <end position="23"/>
    </location>
</feature>
<name>A0A510XZ56_9GAMM</name>
<organism evidence="2 3">
    <name type="scientific">Pseudoalteromonas espejiana</name>
    <dbReference type="NCBI Taxonomy" id="28107"/>
    <lineage>
        <taxon>Bacteria</taxon>
        <taxon>Pseudomonadati</taxon>
        <taxon>Pseudomonadota</taxon>
        <taxon>Gammaproteobacteria</taxon>
        <taxon>Alteromonadales</taxon>
        <taxon>Pseudoalteromonadaceae</taxon>
        <taxon>Pseudoalteromonas</taxon>
    </lineage>
</organism>
<evidence type="ECO:0000313" key="3">
    <source>
        <dbReference type="Proteomes" id="UP000321419"/>
    </source>
</evidence>
<dbReference type="RefSeq" id="WP_089348119.1">
    <property type="nucleotide sequence ID" value="NZ_BJUM01000037.1"/>
</dbReference>
<keyword evidence="1" id="KW-0732">Signal</keyword>
<feature type="chain" id="PRO_5021725608" description="Outer-membrane lipoprotein LolB" evidence="1">
    <location>
        <begin position="24"/>
        <end position="180"/>
    </location>
</feature>
<dbReference type="AlphaFoldDB" id="A0A510XZ56"/>
<proteinExistence type="predicted"/>
<evidence type="ECO:0008006" key="4">
    <source>
        <dbReference type="Google" id="ProtNLM"/>
    </source>
</evidence>
<accession>A0A510XZ56</accession>
<evidence type="ECO:0000313" key="2">
    <source>
        <dbReference type="EMBL" id="GEK56346.1"/>
    </source>
</evidence>
<evidence type="ECO:0000256" key="1">
    <source>
        <dbReference type="SAM" id="SignalP"/>
    </source>
</evidence>
<protein>
    <recommendedName>
        <fullName evidence="4">Outer-membrane lipoprotein LolB</fullName>
    </recommendedName>
</protein>